<reference evidence="1 2" key="1">
    <citation type="submission" date="2024-09" db="EMBL/GenBank/DDBJ databases">
        <authorList>
            <person name="Sun Q."/>
            <person name="Mori K."/>
        </authorList>
    </citation>
    <scope>NUCLEOTIDE SEQUENCE [LARGE SCALE GENOMIC DNA]</scope>
    <source>
        <strain evidence="1 2">CCM 7228</strain>
    </source>
</reference>
<evidence type="ECO:0000313" key="2">
    <source>
        <dbReference type="Proteomes" id="UP001589854"/>
    </source>
</evidence>
<comment type="caution">
    <text evidence="1">The sequence shown here is derived from an EMBL/GenBank/DDBJ whole genome shotgun (WGS) entry which is preliminary data.</text>
</comment>
<name>A0ABV6GHJ5_9BACI</name>
<sequence length="185" mass="20620">MLLLPNKIEALFDYLITRFDTEPKSRLHIGEAMGCWLYYTALAEEIPVLESALNTTTDNVLIELLKDGTKLGINQKKILGEFMIKEGVALPDISGHKPNSDPNSVPLGVKATDIEIANLISAKVATNIVMCSSNISQCIRSDIGLMWIRFHSEKAIYGMDVKTKMREHGWIKVPPYYYPPGAPNN</sequence>
<dbReference type="Gene3D" id="1.20.1260.10">
    <property type="match status" value="1"/>
</dbReference>
<dbReference type="Pfam" id="PF11553">
    <property type="entry name" value="DUF3231"/>
    <property type="match status" value="1"/>
</dbReference>
<dbReference type="Proteomes" id="UP001589854">
    <property type="component" value="Unassembled WGS sequence"/>
</dbReference>
<protein>
    <submittedName>
        <fullName evidence="1">DUF3231 family protein</fullName>
    </submittedName>
</protein>
<keyword evidence="2" id="KW-1185">Reference proteome</keyword>
<dbReference type="InterPro" id="IPR021617">
    <property type="entry name" value="DUF3231"/>
</dbReference>
<dbReference type="InterPro" id="IPR012347">
    <property type="entry name" value="Ferritin-like"/>
</dbReference>
<proteinExistence type="predicted"/>
<organism evidence="1 2">
    <name type="scientific">Metabacillus herbersteinensis</name>
    <dbReference type="NCBI Taxonomy" id="283816"/>
    <lineage>
        <taxon>Bacteria</taxon>
        <taxon>Bacillati</taxon>
        <taxon>Bacillota</taxon>
        <taxon>Bacilli</taxon>
        <taxon>Bacillales</taxon>
        <taxon>Bacillaceae</taxon>
        <taxon>Metabacillus</taxon>
    </lineage>
</organism>
<dbReference type="EMBL" id="JBHLVO010000017">
    <property type="protein sequence ID" value="MFC0273151.1"/>
    <property type="molecule type" value="Genomic_DNA"/>
</dbReference>
<gene>
    <name evidence="1" type="ORF">ACFFIX_17180</name>
</gene>
<evidence type="ECO:0000313" key="1">
    <source>
        <dbReference type="EMBL" id="MFC0273151.1"/>
    </source>
</evidence>
<accession>A0ABV6GHJ5</accession>